<dbReference type="CDD" id="cd02696">
    <property type="entry name" value="MurNAc-LAA"/>
    <property type="match status" value="1"/>
</dbReference>
<evidence type="ECO:0000313" key="3">
    <source>
        <dbReference type="EMBL" id="HIU95154.1"/>
    </source>
</evidence>
<reference evidence="3" key="1">
    <citation type="submission" date="2020-10" db="EMBL/GenBank/DDBJ databases">
        <authorList>
            <person name="Gilroy R."/>
        </authorList>
    </citation>
    <scope>NUCLEOTIDE SEQUENCE</scope>
    <source>
        <strain evidence="3">ChiSjej4B22-8349</strain>
    </source>
</reference>
<feature type="domain" description="MurNAc-LAA" evidence="2">
    <location>
        <begin position="40"/>
        <end position="131"/>
    </location>
</feature>
<dbReference type="EMBL" id="DVOB01000008">
    <property type="protein sequence ID" value="HIU95154.1"/>
    <property type="molecule type" value="Genomic_DNA"/>
</dbReference>
<gene>
    <name evidence="3" type="ORF">IAD25_00390</name>
</gene>
<dbReference type="Pfam" id="PF01520">
    <property type="entry name" value="Amidase_3"/>
    <property type="match status" value="1"/>
</dbReference>
<evidence type="ECO:0000259" key="2">
    <source>
        <dbReference type="Pfam" id="PF01520"/>
    </source>
</evidence>
<comment type="caution">
    <text evidence="3">The sequence shown here is derived from an EMBL/GenBank/DDBJ whole genome shotgun (WGS) entry which is preliminary data.</text>
</comment>
<feature type="non-terminal residue" evidence="3">
    <location>
        <position position="131"/>
    </location>
</feature>
<dbReference type="PANTHER" id="PTHR30404:SF0">
    <property type="entry name" value="N-ACETYLMURAMOYL-L-ALANINE AMIDASE AMIC"/>
    <property type="match status" value="1"/>
</dbReference>
<accession>A0A9D1SU11</accession>
<dbReference type="AlphaFoldDB" id="A0A9D1SU11"/>
<dbReference type="InterPro" id="IPR050695">
    <property type="entry name" value="N-acetylmuramoyl_amidase_3"/>
</dbReference>
<name>A0A9D1SU11_9FIRM</name>
<protein>
    <submittedName>
        <fullName evidence="3">N-acetylmuramoyl-L-alanine amidase</fullName>
    </submittedName>
</protein>
<dbReference type="GO" id="GO:0008745">
    <property type="term" value="F:N-acetylmuramoyl-L-alanine amidase activity"/>
    <property type="evidence" value="ECO:0007669"/>
    <property type="project" value="InterPro"/>
</dbReference>
<dbReference type="Gene3D" id="3.40.630.40">
    <property type="entry name" value="Zn-dependent exopeptidases"/>
    <property type="match status" value="1"/>
</dbReference>
<reference evidence="3" key="2">
    <citation type="journal article" date="2021" name="PeerJ">
        <title>Extensive microbial diversity within the chicken gut microbiome revealed by metagenomics and culture.</title>
        <authorList>
            <person name="Gilroy R."/>
            <person name="Ravi A."/>
            <person name="Getino M."/>
            <person name="Pursley I."/>
            <person name="Horton D.L."/>
            <person name="Alikhan N.F."/>
            <person name="Baker D."/>
            <person name="Gharbi K."/>
            <person name="Hall N."/>
            <person name="Watson M."/>
            <person name="Adriaenssens E.M."/>
            <person name="Foster-Nyarko E."/>
            <person name="Jarju S."/>
            <person name="Secka A."/>
            <person name="Antonio M."/>
            <person name="Oren A."/>
            <person name="Chaudhuri R.R."/>
            <person name="La Ragione R."/>
            <person name="Hildebrand F."/>
            <person name="Pallen M.J."/>
        </authorList>
    </citation>
    <scope>NUCLEOTIDE SEQUENCE</scope>
    <source>
        <strain evidence="3">ChiSjej4B22-8349</strain>
    </source>
</reference>
<evidence type="ECO:0000313" key="4">
    <source>
        <dbReference type="Proteomes" id="UP000824130"/>
    </source>
</evidence>
<organism evidence="3 4">
    <name type="scientific">Candidatus Allocopromorpha excrementipullorum</name>
    <dbReference type="NCBI Taxonomy" id="2840743"/>
    <lineage>
        <taxon>Bacteria</taxon>
        <taxon>Bacillati</taxon>
        <taxon>Bacillota</taxon>
        <taxon>Clostridia</taxon>
        <taxon>Eubacteriales</taxon>
        <taxon>Eubacteriaceae</taxon>
        <taxon>Eubacteriaceae incertae sedis</taxon>
        <taxon>Candidatus Allocopromorpha</taxon>
    </lineage>
</organism>
<dbReference type="GO" id="GO:0009253">
    <property type="term" value="P:peptidoglycan catabolic process"/>
    <property type="evidence" value="ECO:0007669"/>
    <property type="project" value="InterPro"/>
</dbReference>
<evidence type="ECO:0000256" key="1">
    <source>
        <dbReference type="ARBA" id="ARBA00022801"/>
    </source>
</evidence>
<dbReference type="GO" id="GO:0030288">
    <property type="term" value="C:outer membrane-bounded periplasmic space"/>
    <property type="evidence" value="ECO:0007669"/>
    <property type="project" value="TreeGrafter"/>
</dbReference>
<proteinExistence type="predicted"/>
<dbReference type="SUPFAM" id="SSF53187">
    <property type="entry name" value="Zn-dependent exopeptidases"/>
    <property type="match status" value="1"/>
</dbReference>
<dbReference type="InterPro" id="IPR002508">
    <property type="entry name" value="MurNAc-LAA_cat"/>
</dbReference>
<keyword evidence="1" id="KW-0378">Hydrolase</keyword>
<dbReference type="PANTHER" id="PTHR30404">
    <property type="entry name" value="N-ACETYLMURAMOYL-L-ALANINE AMIDASE"/>
    <property type="match status" value="1"/>
</dbReference>
<dbReference type="Proteomes" id="UP000824130">
    <property type="component" value="Unassembled WGS sequence"/>
</dbReference>
<sequence length="131" mass="14270">MRGKGILIAVTLVLMCTVFCIPDYRDMASYVWNSVSEPVVVLDPGHGGMDGGAVSGDGTSEKDINLAIARKMKARLESEGIRVIVTRDGDKGLYEETGNESIRSLKTQDMKERKRIIEDSGADLTVSVHLN</sequence>